<reference evidence="1 2" key="1">
    <citation type="submission" date="2024-12" db="EMBL/GenBank/DDBJ databases">
        <authorList>
            <person name="Hu S."/>
        </authorList>
    </citation>
    <scope>NUCLEOTIDE SEQUENCE [LARGE SCALE GENOMIC DNA]</scope>
    <source>
        <strain evidence="1 2">THG-T11</strain>
    </source>
</reference>
<dbReference type="EMBL" id="SSHJ02000007">
    <property type="protein sequence ID" value="MFN0256680.1"/>
    <property type="molecule type" value="Genomic_DNA"/>
</dbReference>
<name>A0ABW9J983_9SPHI</name>
<gene>
    <name evidence="1" type="ORF">E6A44_013915</name>
</gene>
<accession>A0ABW9J983</accession>
<comment type="caution">
    <text evidence="1">The sequence shown here is derived from an EMBL/GenBank/DDBJ whole genome shotgun (WGS) entry which is preliminary data.</text>
</comment>
<dbReference type="RefSeq" id="WP_138723768.1">
    <property type="nucleotide sequence ID" value="NZ_SSHJ02000007.1"/>
</dbReference>
<organism evidence="1 2">
    <name type="scientific">Pedobacter ureilyticus</name>
    <dbReference type="NCBI Taxonomy" id="1393051"/>
    <lineage>
        <taxon>Bacteria</taxon>
        <taxon>Pseudomonadati</taxon>
        <taxon>Bacteroidota</taxon>
        <taxon>Sphingobacteriia</taxon>
        <taxon>Sphingobacteriales</taxon>
        <taxon>Sphingobacteriaceae</taxon>
        <taxon>Pedobacter</taxon>
    </lineage>
</organism>
<keyword evidence="2" id="KW-1185">Reference proteome</keyword>
<proteinExistence type="predicted"/>
<dbReference type="Proteomes" id="UP001517247">
    <property type="component" value="Unassembled WGS sequence"/>
</dbReference>
<sequence length="81" mass="9692">MMAEYLEYFRNELMTYYPDYLLHADFTDSGKLLLLAKPFVDLDVVMHELCDEMLELVNFKQHLDIHLYKFGENELIEISVN</sequence>
<evidence type="ECO:0000313" key="2">
    <source>
        <dbReference type="Proteomes" id="UP001517247"/>
    </source>
</evidence>
<protein>
    <submittedName>
        <fullName evidence="1">Uncharacterized protein</fullName>
    </submittedName>
</protein>
<evidence type="ECO:0000313" key="1">
    <source>
        <dbReference type="EMBL" id="MFN0256680.1"/>
    </source>
</evidence>